<protein>
    <submittedName>
        <fullName evidence="1">Uncharacterized protein</fullName>
    </submittedName>
</protein>
<dbReference type="AlphaFoldDB" id="A0A3M7PWM4"/>
<organism evidence="1 2">
    <name type="scientific">Brachionus plicatilis</name>
    <name type="common">Marine rotifer</name>
    <name type="synonym">Brachionus muelleri</name>
    <dbReference type="NCBI Taxonomy" id="10195"/>
    <lineage>
        <taxon>Eukaryota</taxon>
        <taxon>Metazoa</taxon>
        <taxon>Spiralia</taxon>
        <taxon>Gnathifera</taxon>
        <taxon>Rotifera</taxon>
        <taxon>Eurotatoria</taxon>
        <taxon>Monogononta</taxon>
        <taxon>Pseudotrocha</taxon>
        <taxon>Ploima</taxon>
        <taxon>Brachionidae</taxon>
        <taxon>Brachionus</taxon>
    </lineage>
</organism>
<comment type="caution">
    <text evidence="1">The sequence shown here is derived from an EMBL/GenBank/DDBJ whole genome shotgun (WGS) entry which is preliminary data.</text>
</comment>
<evidence type="ECO:0000313" key="1">
    <source>
        <dbReference type="EMBL" id="RNA03364.1"/>
    </source>
</evidence>
<name>A0A3M7PWM4_BRAPC</name>
<evidence type="ECO:0000313" key="2">
    <source>
        <dbReference type="Proteomes" id="UP000276133"/>
    </source>
</evidence>
<reference evidence="1 2" key="1">
    <citation type="journal article" date="2018" name="Sci. Rep.">
        <title>Genomic signatures of local adaptation to the degree of environmental predictability in rotifers.</title>
        <authorList>
            <person name="Franch-Gras L."/>
            <person name="Hahn C."/>
            <person name="Garcia-Roger E.M."/>
            <person name="Carmona M.J."/>
            <person name="Serra M."/>
            <person name="Gomez A."/>
        </authorList>
    </citation>
    <scope>NUCLEOTIDE SEQUENCE [LARGE SCALE GENOMIC DNA]</scope>
    <source>
        <strain evidence="1">HYR1</strain>
    </source>
</reference>
<accession>A0A3M7PWM4</accession>
<dbReference type="EMBL" id="REGN01008525">
    <property type="protein sequence ID" value="RNA03364.1"/>
    <property type="molecule type" value="Genomic_DNA"/>
</dbReference>
<dbReference type="Proteomes" id="UP000276133">
    <property type="component" value="Unassembled WGS sequence"/>
</dbReference>
<sequence>MDAVFDGELEVISAMKDLEHYCQKLVPIQTDAKNNNVNSSLALHPRSITVPPSTSHLIAG</sequence>
<proteinExistence type="predicted"/>
<keyword evidence="2" id="KW-1185">Reference proteome</keyword>
<gene>
    <name evidence="1" type="ORF">BpHYR1_004796</name>
</gene>